<evidence type="ECO:0000256" key="6">
    <source>
        <dbReference type="SAM" id="Phobius"/>
    </source>
</evidence>
<feature type="transmembrane region" description="Helical" evidence="6">
    <location>
        <begin position="90"/>
        <end position="107"/>
    </location>
</feature>
<keyword evidence="9" id="KW-1185">Reference proteome</keyword>
<dbReference type="PROSITE" id="PS50850">
    <property type="entry name" value="MFS"/>
    <property type="match status" value="1"/>
</dbReference>
<dbReference type="GO" id="GO:0022857">
    <property type="term" value="F:transmembrane transporter activity"/>
    <property type="evidence" value="ECO:0007669"/>
    <property type="project" value="InterPro"/>
</dbReference>
<dbReference type="PANTHER" id="PTHR23531:SF1">
    <property type="entry name" value="QUINOLENE RESISTANCE PROTEIN NORA"/>
    <property type="match status" value="1"/>
</dbReference>
<gene>
    <name evidence="8" type="ORF">AXX12_02085</name>
</gene>
<feature type="transmembrane region" description="Helical" evidence="6">
    <location>
        <begin position="173"/>
        <end position="194"/>
    </location>
</feature>
<name>A0A154BSV8_ANASB</name>
<feature type="transmembrane region" description="Helical" evidence="6">
    <location>
        <begin position="308"/>
        <end position="332"/>
    </location>
</feature>
<feature type="transmembrane region" description="Helical" evidence="6">
    <location>
        <begin position="285"/>
        <end position="302"/>
    </location>
</feature>
<evidence type="ECO:0000256" key="1">
    <source>
        <dbReference type="ARBA" id="ARBA00004651"/>
    </source>
</evidence>
<comment type="subcellular location">
    <subcellularLocation>
        <location evidence="1">Cell membrane</location>
        <topology evidence="1">Multi-pass membrane protein</topology>
    </subcellularLocation>
</comment>
<dbReference type="Proteomes" id="UP000076268">
    <property type="component" value="Unassembled WGS sequence"/>
</dbReference>
<dbReference type="InterPro" id="IPR011701">
    <property type="entry name" value="MFS"/>
</dbReference>
<keyword evidence="3 6" id="KW-0812">Transmembrane</keyword>
<sequence length="403" mass="43391">MPHNVGLNTGAIVMLINRELYTKQFIGLILANMFFWMSTNVFMPVLPLYYHSLGMNDHQVGIAVGAFSVGAILFRIFSGKAVDRYGGTRIIASGIVLSTVAIISYAYSHTLLTAALSRFFHGVGISFYSAAALTTASLIHSDKHTAEALATYTLFAMFGVGIANASANYLYQFGSLTLVLAVGGTATLLSLLLYPKKPKLYVRPAAPVAALPIAEVISLPAVYVPTLSLLAVQFCFGSAMTFMPLLMLSYHINEISPYYIAYAITVIFSRAWVSQLCNRFTAQRVAYAILLLFTVSMLVVGLFPSTLTLVLCGAGLGIGYGLAFPSLATIITDATQPANRGTAFGVYTTAVDAGIGIGSIGMGFVAGEWGYTAVFLTASVYVLLYAMFYRSVLWKRMEIAKDR</sequence>
<dbReference type="RefSeq" id="WP_082816696.1">
    <property type="nucleotide sequence ID" value="NZ_LSGP01000013.1"/>
</dbReference>
<dbReference type="PANTHER" id="PTHR23531">
    <property type="entry name" value="QUINOLENE RESISTANCE PROTEIN NORA"/>
    <property type="match status" value="1"/>
</dbReference>
<dbReference type="OrthoDB" id="1680268at2"/>
<dbReference type="Pfam" id="PF07690">
    <property type="entry name" value="MFS_1"/>
    <property type="match status" value="1"/>
</dbReference>
<feature type="transmembrane region" description="Helical" evidence="6">
    <location>
        <begin position="58"/>
        <end position="78"/>
    </location>
</feature>
<dbReference type="InterPro" id="IPR036259">
    <property type="entry name" value="MFS_trans_sf"/>
</dbReference>
<feature type="transmembrane region" description="Helical" evidence="6">
    <location>
        <begin position="146"/>
        <end position="167"/>
    </location>
</feature>
<evidence type="ECO:0000256" key="5">
    <source>
        <dbReference type="ARBA" id="ARBA00023136"/>
    </source>
</evidence>
<dbReference type="EMBL" id="LSGP01000013">
    <property type="protein sequence ID" value="KYZ76955.1"/>
    <property type="molecule type" value="Genomic_DNA"/>
</dbReference>
<evidence type="ECO:0000313" key="8">
    <source>
        <dbReference type="EMBL" id="KYZ76955.1"/>
    </source>
</evidence>
<evidence type="ECO:0000256" key="2">
    <source>
        <dbReference type="ARBA" id="ARBA00022448"/>
    </source>
</evidence>
<organism evidence="8 9">
    <name type="scientific">Anaerosporomusa subterranea</name>
    <dbReference type="NCBI Taxonomy" id="1794912"/>
    <lineage>
        <taxon>Bacteria</taxon>
        <taxon>Bacillati</taxon>
        <taxon>Bacillota</taxon>
        <taxon>Negativicutes</taxon>
        <taxon>Acetonemataceae</taxon>
        <taxon>Anaerosporomusa</taxon>
    </lineage>
</organism>
<feature type="transmembrane region" description="Helical" evidence="6">
    <location>
        <begin position="256"/>
        <end position="273"/>
    </location>
</feature>
<dbReference type="InterPro" id="IPR020846">
    <property type="entry name" value="MFS_dom"/>
</dbReference>
<dbReference type="SUPFAM" id="SSF103473">
    <property type="entry name" value="MFS general substrate transporter"/>
    <property type="match status" value="1"/>
</dbReference>
<proteinExistence type="predicted"/>
<dbReference type="STRING" id="1794912.AXX12_02085"/>
<evidence type="ECO:0000259" key="7">
    <source>
        <dbReference type="PROSITE" id="PS50850"/>
    </source>
</evidence>
<keyword evidence="5 6" id="KW-0472">Membrane</keyword>
<evidence type="ECO:0000256" key="4">
    <source>
        <dbReference type="ARBA" id="ARBA00022989"/>
    </source>
</evidence>
<accession>A0A154BSV8</accession>
<feature type="transmembrane region" description="Helical" evidence="6">
    <location>
        <begin position="119"/>
        <end position="139"/>
    </location>
</feature>
<keyword evidence="2" id="KW-0813">Transport</keyword>
<feature type="domain" description="Major facilitator superfamily (MFS) profile" evidence="7">
    <location>
        <begin position="24"/>
        <end position="397"/>
    </location>
</feature>
<comment type="caution">
    <text evidence="8">The sequence shown here is derived from an EMBL/GenBank/DDBJ whole genome shotgun (WGS) entry which is preliminary data.</text>
</comment>
<reference evidence="8 9" key="1">
    <citation type="submission" date="2016-02" db="EMBL/GenBank/DDBJ databases">
        <title>Anaerosporomusa subterraneum gen. nov., sp. nov., a spore-forming obligate anaerobe isolated from saprolite.</title>
        <authorList>
            <person name="Choi J.K."/>
            <person name="Shah M."/>
            <person name="Yee N."/>
        </authorList>
    </citation>
    <scope>NUCLEOTIDE SEQUENCE [LARGE SCALE GENOMIC DNA]</scope>
    <source>
        <strain evidence="8 9">RU4</strain>
    </source>
</reference>
<dbReference type="InterPro" id="IPR052714">
    <property type="entry name" value="MFS_Exporter"/>
</dbReference>
<protein>
    <recommendedName>
        <fullName evidence="7">Major facilitator superfamily (MFS) profile domain-containing protein</fullName>
    </recommendedName>
</protein>
<dbReference type="Gene3D" id="1.20.1250.20">
    <property type="entry name" value="MFS general substrate transporter like domains"/>
    <property type="match status" value="1"/>
</dbReference>
<keyword evidence="4 6" id="KW-1133">Transmembrane helix</keyword>
<feature type="transmembrane region" description="Helical" evidence="6">
    <location>
        <begin position="344"/>
        <end position="365"/>
    </location>
</feature>
<dbReference type="GO" id="GO:0005886">
    <property type="term" value="C:plasma membrane"/>
    <property type="evidence" value="ECO:0007669"/>
    <property type="project" value="UniProtKB-SubCell"/>
</dbReference>
<evidence type="ECO:0000256" key="3">
    <source>
        <dbReference type="ARBA" id="ARBA00022692"/>
    </source>
</evidence>
<evidence type="ECO:0000313" key="9">
    <source>
        <dbReference type="Proteomes" id="UP000076268"/>
    </source>
</evidence>
<feature type="transmembrane region" description="Helical" evidence="6">
    <location>
        <begin position="371"/>
        <end position="393"/>
    </location>
</feature>
<feature type="transmembrane region" description="Helical" evidence="6">
    <location>
        <begin position="25"/>
        <end position="46"/>
    </location>
</feature>
<dbReference type="AlphaFoldDB" id="A0A154BSV8"/>